<feature type="region of interest" description="Disordered" evidence="1">
    <location>
        <begin position="126"/>
        <end position="188"/>
    </location>
</feature>
<feature type="compositionally biased region" description="Basic and acidic residues" evidence="1">
    <location>
        <begin position="165"/>
        <end position="180"/>
    </location>
</feature>
<protein>
    <submittedName>
        <fullName evidence="2">Uncharacterized protein</fullName>
    </submittedName>
</protein>
<dbReference type="EMBL" id="JAPZBO010000008">
    <property type="protein sequence ID" value="KAJ5308425.1"/>
    <property type="molecule type" value="Genomic_DNA"/>
</dbReference>
<evidence type="ECO:0000313" key="3">
    <source>
        <dbReference type="Proteomes" id="UP001147746"/>
    </source>
</evidence>
<evidence type="ECO:0000313" key="2">
    <source>
        <dbReference type="EMBL" id="KAJ5308425.1"/>
    </source>
</evidence>
<evidence type="ECO:0000256" key="1">
    <source>
        <dbReference type="SAM" id="MobiDB-lite"/>
    </source>
</evidence>
<organism evidence="2 3">
    <name type="scientific">Penicillium atrosanguineum</name>
    <dbReference type="NCBI Taxonomy" id="1132637"/>
    <lineage>
        <taxon>Eukaryota</taxon>
        <taxon>Fungi</taxon>
        <taxon>Dikarya</taxon>
        <taxon>Ascomycota</taxon>
        <taxon>Pezizomycotina</taxon>
        <taxon>Eurotiomycetes</taxon>
        <taxon>Eurotiomycetidae</taxon>
        <taxon>Eurotiales</taxon>
        <taxon>Aspergillaceae</taxon>
        <taxon>Penicillium</taxon>
    </lineage>
</organism>
<name>A0A9W9PUL6_9EURO</name>
<proteinExistence type="predicted"/>
<dbReference type="Proteomes" id="UP001147746">
    <property type="component" value="Unassembled WGS sequence"/>
</dbReference>
<reference evidence="2" key="2">
    <citation type="journal article" date="2023" name="IMA Fungus">
        <title>Comparative genomic study of the Penicillium genus elucidates a diverse pangenome and 15 lateral gene transfer events.</title>
        <authorList>
            <person name="Petersen C."/>
            <person name="Sorensen T."/>
            <person name="Nielsen M.R."/>
            <person name="Sondergaard T.E."/>
            <person name="Sorensen J.L."/>
            <person name="Fitzpatrick D.A."/>
            <person name="Frisvad J.C."/>
            <person name="Nielsen K.L."/>
        </authorList>
    </citation>
    <scope>NUCLEOTIDE SEQUENCE</scope>
    <source>
        <strain evidence="2">IBT 21472</strain>
    </source>
</reference>
<accession>A0A9W9PUL6</accession>
<sequence length="188" mass="20722">MQETESALYGALVTLRSMSPTTVIQATAKPDSVHKPKAARIDEWSKLPLRNWSDMDRWQAAIGNTFTIEQPQRIPFTGSSGVGHAMPISPTAHTHPPQGEGEVRGSALYAWQPREDVHMGNPYETHLRPPGMVSSPVYSRGQASRSGVTSPDRLLEFTSITGTDESQRENDQSTKADELSKSQPSIYF</sequence>
<gene>
    <name evidence="2" type="ORF">N7476_009081</name>
</gene>
<reference evidence="2" key="1">
    <citation type="submission" date="2022-12" db="EMBL/GenBank/DDBJ databases">
        <authorList>
            <person name="Petersen C."/>
        </authorList>
    </citation>
    <scope>NUCLEOTIDE SEQUENCE</scope>
    <source>
        <strain evidence="2">IBT 21472</strain>
    </source>
</reference>
<keyword evidence="3" id="KW-1185">Reference proteome</keyword>
<comment type="caution">
    <text evidence="2">The sequence shown here is derived from an EMBL/GenBank/DDBJ whole genome shotgun (WGS) entry which is preliminary data.</text>
</comment>
<dbReference type="AlphaFoldDB" id="A0A9W9PUL6"/>